<reference evidence="1" key="1">
    <citation type="submission" date="2022-04" db="EMBL/GenBank/DDBJ databases">
        <title>Genome of the entomopathogenic fungus Entomophthora muscae.</title>
        <authorList>
            <person name="Elya C."/>
            <person name="Lovett B.R."/>
            <person name="Lee E."/>
            <person name="Macias A.M."/>
            <person name="Hajek A.E."/>
            <person name="De Bivort B.L."/>
            <person name="Kasson M.T."/>
            <person name="De Fine Licht H.H."/>
            <person name="Stajich J.E."/>
        </authorList>
    </citation>
    <scope>NUCLEOTIDE SEQUENCE</scope>
    <source>
        <strain evidence="1">Berkeley</strain>
    </source>
</reference>
<dbReference type="EMBL" id="QTSX02002841">
    <property type="protein sequence ID" value="KAJ9075078.1"/>
    <property type="molecule type" value="Genomic_DNA"/>
</dbReference>
<organism evidence="1 2">
    <name type="scientific">Entomophthora muscae</name>
    <dbReference type="NCBI Taxonomy" id="34485"/>
    <lineage>
        <taxon>Eukaryota</taxon>
        <taxon>Fungi</taxon>
        <taxon>Fungi incertae sedis</taxon>
        <taxon>Zoopagomycota</taxon>
        <taxon>Entomophthoromycotina</taxon>
        <taxon>Entomophthoromycetes</taxon>
        <taxon>Entomophthorales</taxon>
        <taxon>Entomophthoraceae</taxon>
        <taxon>Entomophthora</taxon>
    </lineage>
</organism>
<gene>
    <name evidence="1" type="ORF">DSO57_1000358</name>
</gene>
<dbReference type="Proteomes" id="UP001165960">
    <property type="component" value="Unassembled WGS sequence"/>
</dbReference>
<proteinExistence type="predicted"/>
<comment type="caution">
    <text evidence="1">The sequence shown here is derived from an EMBL/GenBank/DDBJ whole genome shotgun (WGS) entry which is preliminary data.</text>
</comment>
<protein>
    <submittedName>
        <fullName evidence="1">Uncharacterized protein</fullName>
    </submittedName>
</protein>
<evidence type="ECO:0000313" key="2">
    <source>
        <dbReference type="Proteomes" id="UP001165960"/>
    </source>
</evidence>
<name>A0ACC2TKK2_9FUNG</name>
<keyword evidence="2" id="KW-1185">Reference proteome</keyword>
<sequence>MDDSFLSPLLLGDFVFRFLSQGTHPDNNLRVFCSLLISTTNSPQNVVMASLAYYQRLKAINATWLKAYPASLSFTVCLMLAFKFLEDAPYLARSWSKASGFSLQNINQMERHVLHKFNYNLHITHATISHYASNAKQFYVLKPSPPRRALIQRFHPYALPIPRRHSYVTYCDMAYTAPFVVWQKPLAYNPTPPQFHDFIHSIPYPSLS</sequence>
<accession>A0ACC2TKK2</accession>
<evidence type="ECO:0000313" key="1">
    <source>
        <dbReference type="EMBL" id="KAJ9075078.1"/>
    </source>
</evidence>